<protein>
    <submittedName>
        <fullName evidence="4">SH2 domain-containing protein</fullName>
    </submittedName>
</protein>
<dbReference type="Gene3D" id="3.30.505.10">
    <property type="entry name" value="SH2 domain"/>
    <property type="match status" value="1"/>
</dbReference>
<keyword evidence="3" id="KW-1185">Reference proteome</keyword>
<accession>A0A914UXU8</accession>
<organism evidence="3 4">
    <name type="scientific">Plectus sambesii</name>
    <dbReference type="NCBI Taxonomy" id="2011161"/>
    <lineage>
        <taxon>Eukaryota</taxon>
        <taxon>Metazoa</taxon>
        <taxon>Ecdysozoa</taxon>
        <taxon>Nematoda</taxon>
        <taxon>Chromadorea</taxon>
        <taxon>Plectida</taxon>
        <taxon>Plectina</taxon>
        <taxon>Plectoidea</taxon>
        <taxon>Plectidae</taxon>
        <taxon>Plectus</taxon>
    </lineage>
</organism>
<evidence type="ECO:0000256" key="2">
    <source>
        <dbReference type="ARBA" id="ARBA00022999"/>
    </source>
</evidence>
<dbReference type="InterPro" id="IPR036860">
    <property type="entry name" value="SH2_dom_sf"/>
</dbReference>
<dbReference type="WBParaSite" id="PSAMB.scaffold13529size2230.g35532.t1">
    <property type="protein sequence ID" value="PSAMB.scaffold13529size2230.g35532.t1"/>
    <property type="gene ID" value="PSAMB.scaffold13529size2230.g35532"/>
</dbReference>
<name>A0A914UXU8_9BILA</name>
<dbReference type="SUPFAM" id="SSF49417">
    <property type="entry name" value="p53-like transcription factors"/>
    <property type="match status" value="1"/>
</dbReference>
<dbReference type="InterPro" id="IPR001217">
    <property type="entry name" value="STAT"/>
</dbReference>
<dbReference type="Proteomes" id="UP000887566">
    <property type="component" value="Unplaced"/>
</dbReference>
<sequence>MSSASGGEERKGTRRSKVASLRYYLAFQIELIGHHDIEVRGYKLSLPVAALVHSSIEADASLFWDRAFADGTGILSSVPERVPWEQAKAALNRKFLSLMQEVQEAKDTKASLLHPRSITSDNMEHLALRLDVSNNMLSKKNFFAKMVANKLDKDGKPTPCPFYEWFYRCAAMTNKYMQEQWNDGLVDGFCSKDRAEAQLQTSSAPTMLIRFSDVIFGHLKLSCRLADGKIVHYEAEADAMPAGTTIANAIRSNPTFSSISYVFPNEPLARIWEGKDSCREKKASETRSQVYSTWTSLPPDYFASTLILENKPVAAKH</sequence>
<proteinExistence type="inferred from homology"/>
<comment type="similarity">
    <text evidence="1">Belongs to the transcription factor STAT family.</text>
</comment>
<evidence type="ECO:0000256" key="1">
    <source>
        <dbReference type="ARBA" id="ARBA00005586"/>
    </source>
</evidence>
<dbReference type="PANTHER" id="PTHR11801">
    <property type="entry name" value="SIGNAL TRANSDUCER AND ACTIVATOR OF TRANSCRIPTION"/>
    <property type="match status" value="1"/>
</dbReference>
<dbReference type="GO" id="GO:0007165">
    <property type="term" value="P:signal transduction"/>
    <property type="evidence" value="ECO:0007669"/>
    <property type="project" value="InterPro"/>
</dbReference>
<dbReference type="InterPro" id="IPR008967">
    <property type="entry name" value="p53-like_TF_DNA-bd_sf"/>
</dbReference>
<dbReference type="Gene3D" id="1.10.238.10">
    <property type="entry name" value="EF-hand"/>
    <property type="match status" value="1"/>
</dbReference>
<keyword evidence="2" id="KW-0727">SH2 domain</keyword>
<dbReference type="GO" id="GO:0003700">
    <property type="term" value="F:DNA-binding transcription factor activity"/>
    <property type="evidence" value="ECO:0007669"/>
    <property type="project" value="InterPro"/>
</dbReference>
<dbReference type="AlphaFoldDB" id="A0A914UXU8"/>
<evidence type="ECO:0000313" key="3">
    <source>
        <dbReference type="Proteomes" id="UP000887566"/>
    </source>
</evidence>
<reference evidence="4" key="1">
    <citation type="submission" date="2022-11" db="UniProtKB">
        <authorList>
            <consortium name="WormBaseParasite"/>
        </authorList>
    </citation>
    <scope>IDENTIFICATION</scope>
</reference>
<dbReference type="SUPFAM" id="SSF55550">
    <property type="entry name" value="SH2 domain"/>
    <property type="match status" value="1"/>
</dbReference>
<evidence type="ECO:0000313" key="4">
    <source>
        <dbReference type="WBParaSite" id="PSAMB.scaffold13529size2230.g35532.t1"/>
    </source>
</evidence>